<organism evidence="19 20">
    <name type="scientific">Candidatus Pantoea edessiphila</name>
    <dbReference type="NCBI Taxonomy" id="2044610"/>
    <lineage>
        <taxon>Bacteria</taxon>
        <taxon>Pseudomonadati</taxon>
        <taxon>Pseudomonadota</taxon>
        <taxon>Gammaproteobacteria</taxon>
        <taxon>Enterobacterales</taxon>
        <taxon>Erwiniaceae</taxon>
        <taxon>Pantoea</taxon>
    </lineage>
</organism>
<feature type="region of interest" description="DNA-binding and helicase activity, interacts with RecC" evidence="15">
    <location>
        <begin position="1"/>
        <end position="847"/>
    </location>
</feature>
<dbReference type="SUPFAM" id="SSF52540">
    <property type="entry name" value="P-loop containing nucleoside triphosphate hydrolases"/>
    <property type="match status" value="1"/>
</dbReference>
<evidence type="ECO:0000256" key="6">
    <source>
        <dbReference type="ARBA" id="ARBA00022806"/>
    </source>
</evidence>
<dbReference type="GO" id="GO:0009338">
    <property type="term" value="C:exodeoxyribonuclease V complex"/>
    <property type="evidence" value="ECO:0007669"/>
    <property type="project" value="TreeGrafter"/>
</dbReference>
<feature type="domain" description="UvrD-like helicase C-terminal" evidence="18">
    <location>
        <begin position="482"/>
        <end position="747"/>
    </location>
</feature>
<feature type="domain" description="UvrD-like helicase ATP-binding" evidence="17">
    <location>
        <begin position="3"/>
        <end position="452"/>
    </location>
</feature>
<comment type="catalytic activity">
    <reaction evidence="13 15">
        <text>Couples ATP hydrolysis with the unwinding of duplex DNA by translocating in the 3'-5' direction.</text>
        <dbReference type="EC" id="5.6.2.4"/>
    </reaction>
</comment>
<comment type="catalytic activity">
    <reaction evidence="15">
        <text>Exonucleolytic cleavage (in the presence of ATP) in either 5'- to 3'- or 3'- to 5'-direction to yield 5'-phosphooligonucleotides.</text>
        <dbReference type="EC" id="3.1.11.5"/>
    </reaction>
</comment>
<keyword evidence="9" id="KW-0460">Magnesium</keyword>
<dbReference type="GO" id="GO:0005524">
    <property type="term" value="F:ATP binding"/>
    <property type="evidence" value="ECO:0007669"/>
    <property type="project" value="UniProtKB-UniRule"/>
</dbReference>
<dbReference type="InterPro" id="IPR004586">
    <property type="entry name" value="RecB"/>
</dbReference>
<reference evidence="19 20" key="1">
    <citation type="journal article" date="2018" name="Genome Biol. Evol.">
        <title>Cladogenesis and Genomic Streamlining in Extracellular Endosymbionts of Tropical Stink Bugs.</title>
        <authorList>
            <person name="Otero-Bravo A."/>
            <person name="Goffredi S."/>
            <person name="Sabree Z.L."/>
        </authorList>
    </citation>
    <scope>NUCLEOTIDE SEQUENCE [LARGE SCALE GENOMIC DNA]</scope>
    <source>
        <strain evidence="19 20">SoEO</strain>
    </source>
</reference>
<evidence type="ECO:0000256" key="11">
    <source>
        <dbReference type="ARBA" id="ARBA00023204"/>
    </source>
</evidence>
<dbReference type="InterPro" id="IPR011604">
    <property type="entry name" value="PDDEXK-like_dom_sf"/>
</dbReference>
<keyword evidence="5 15" id="KW-0378">Hydrolase</keyword>
<evidence type="ECO:0000256" key="15">
    <source>
        <dbReference type="HAMAP-Rule" id="MF_01485"/>
    </source>
</evidence>
<dbReference type="NCBIfam" id="TIGR00609">
    <property type="entry name" value="recB"/>
    <property type="match status" value="1"/>
</dbReference>
<dbReference type="GO" id="GO:0016887">
    <property type="term" value="F:ATP hydrolysis activity"/>
    <property type="evidence" value="ECO:0007669"/>
    <property type="project" value="RHEA"/>
</dbReference>
<comment type="subunit">
    <text evidence="15">Heterotrimer of RecB, RecC and RecD. All subunits contribute to DNA-binding. Interacts with RecA.</text>
</comment>
<dbReference type="InterPro" id="IPR027417">
    <property type="entry name" value="P-loop_NTPase"/>
</dbReference>
<name>A0A2P5T1L9_9GAMM</name>
<dbReference type="PROSITE" id="PS51198">
    <property type="entry name" value="UVRD_HELICASE_ATP_BIND"/>
    <property type="match status" value="1"/>
</dbReference>
<keyword evidence="7 15" id="KW-0269">Exonuclease</keyword>
<evidence type="ECO:0000313" key="19">
    <source>
        <dbReference type="EMBL" id="PPI88453.1"/>
    </source>
</evidence>
<protein>
    <recommendedName>
        <fullName evidence="15">RecBCD enzyme subunit RecB</fullName>
        <ecNumber evidence="15">3.1.11.5</ecNumber>
        <ecNumber evidence="15">5.6.2.4</ecNumber>
    </recommendedName>
    <alternativeName>
        <fullName evidence="15">DNA 3'-5' helicase subunit RecB</fullName>
    </alternativeName>
    <alternativeName>
        <fullName evidence="15">Exonuclease V subunit RecB</fullName>
        <shortName evidence="15">ExoV subunit RecB</shortName>
    </alternativeName>
    <alternativeName>
        <fullName evidence="15">Helicase/nuclease RecBCD subunit RecB</fullName>
    </alternativeName>
</protein>
<dbReference type="EC" id="3.1.11.5" evidence="15"/>
<dbReference type="PROSITE" id="PS51217">
    <property type="entry name" value="UVRD_HELICASE_CTER"/>
    <property type="match status" value="1"/>
</dbReference>
<evidence type="ECO:0000259" key="18">
    <source>
        <dbReference type="PROSITE" id="PS51217"/>
    </source>
</evidence>
<dbReference type="InterPro" id="IPR014016">
    <property type="entry name" value="UvrD-like_ATP-bd"/>
</dbReference>
<dbReference type="AlphaFoldDB" id="A0A2P5T1L9"/>
<comment type="similarity">
    <text evidence="15">Belongs to the helicase family. UvrD subfamily.</text>
</comment>
<evidence type="ECO:0000256" key="9">
    <source>
        <dbReference type="ARBA" id="ARBA00022842"/>
    </source>
</evidence>
<proteinExistence type="inferred from homology"/>
<dbReference type="HAMAP" id="MF_01485">
    <property type="entry name" value="RecB"/>
    <property type="match status" value="1"/>
</dbReference>
<keyword evidence="11 15" id="KW-0234">DNA repair</keyword>
<evidence type="ECO:0000256" key="16">
    <source>
        <dbReference type="PROSITE-ProRule" id="PRU00560"/>
    </source>
</evidence>
<comment type="caution">
    <text evidence="15">Lacks conserved residue(s) required for the propagation of feature annotation.</text>
</comment>
<evidence type="ECO:0000256" key="4">
    <source>
        <dbReference type="ARBA" id="ARBA00022763"/>
    </source>
</evidence>
<keyword evidence="12 15" id="KW-0413">Isomerase</keyword>
<evidence type="ECO:0000256" key="14">
    <source>
        <dbReference type="ARBA" id="ARBA00048988"/>
    </source>
</evidence>
<dbReference type="Gene3D" id="3.90.320.10">
    <property type="match status" value="1"/>
</dbReference>
<dbReference type="EMBL" id="PDKR01000004">
    <property type="protein sequence ID" value="PPI88453.1"/>
    <property type="molecule type" value="Genomic_DNA"/>
</dbReference>
<keyword evidence="3 15" id="KW-0547">Nucleotide-binding</keyword>
<dbReference type="GO" id="GO:0046872">
    <property type="term" value="F:metal ion binding"/>
    <property type="evidence" value="ECO:0007669"/>
    <property type="project" value="UniProtKB-KW"/>
</dbReference>
<evidence type="ECO:0000256" key="7">
    <source>
        <dbReference type="ARBA" id="ARBA00022839"/>
    </source>
</evidence>
<evidence type="ECO:0000256" key="10">
    <source>
        <dbReference type="ARBA" id="ARBA00023125"/>
    </source>
</evidence>
<dbReference type="GO" id="GO:0043138">
    <property type="term" value="F:3'-5' DNA helicase activity"/>
    <property type="evidence" value="ECO:0007669"/>
    <property type="project" value="UniProtKB-UniRule"/>
</dbReference>
<dbReference type="InterPro" id="IPR000212">
    <property type="entry name" value="DNA_helicase_UvrD/REP"/>
</dbReference>
<evidence type="ECO:0000256" key="1">
    <source>
        <dbReference type="ARBA" id="ARBA00022722"/>
    </source>
</evidence>
<evidence type="ECO:0000256" key="5">
    <source>
        <dbReference type="ARBA" id="ARBA00022801"/>
    </source>
</evidence>
<dbReference type="EC" id="5.6.2.4" evidence="15"/>
<keyword evidence="6 15" id="KW-0347">Helicase</keyword>
<evidence type="ECO:0000259" key="17">
    <source>
        <dbReference type="PROSITE" id="PS51198"/>
    </source>
</evidence>
<dbReference type="Pfam" id="PF00580">
    <property type="entry name" value="UvrD-helicase"/>
    <property type="match status" value="1"/>
</dbReference>
<keyword evidence="8 15" id="KW-0067">ATP-binding</keyword>
<sequence>MNELNMKILNPITLPIKGNILIEASAGTGKTFTISLLYLRLLLGLNKKHEYYRPLSVEEILVVTFTEIATIELRKRIRNDIHQLRLSCIQGRSFNPMHQLLLEQIDDNKQAIKRLFFAEKNIYNAAIYTIHSFCRKVLKFFDFESNTSFRNKILSDEYTLFKKITLNFWNNLSCSISLDVARIISNEWNNAEDLLFTLYPLFRKKNDIINCLSFLDKTLELKHKNNLDQINSIKNIWINHNNNILKILNSSKINKRIYNNKNLKNWVDKITVWANSITLDYTIPKDLQRFRQSIINEKNKDNDKIIDFRLFKEIESFFINPISLREDFIKKALAEITISINKEKHLQGLLSFDDLLHELDKALQSSKGDLLARNIGTYFPVSLIDEFQDTDLKQYRIFQKIYIQQKLNQSLIIIGDPKQSIYSFRGADISSYINMRCEISDIYTLDTNWRSSSEMIESVNCLFSKITLPFMSPQIPFIPIKSAIDNKKIKFIFNGNKYPSLNIWIHPVNNIDCMDYEYDIAKQCAADISNLLLAKNKKKAFFLKKNNKLHLLQPSDIAVLVRNRREANLIRNALNLFSVSSVYLSEFDSVYSTVEAREFFYLLKAIQSPTQEQLIRTALATSMFSIDSKTIESLSNNNLIVLIKKFSRWKLLWQKYGLMPMFRNIILEYNIAENILASENGKRRLTDLMHISELLQAESMVLIGPNDLLNFFFEQINKPNNQISNQQLRLEEDCNFIKIITIHKSKGLQYPLTWLPFAVSFMEHDNNIYCNNNNGLSLNTNEDVNDIQSFKERMAEDLRLFYVAVTRSIYHCSIGIGTFIKGGYNTKKNTNDLYKTALGYLLKCNKYTNIKQLKDYISELKYINIKAIDIDLKPNKKWQEKKIIDTTLNNLKLNRISSDLCQSNIYPEQENEIGKFTFSSDFDENNLINYYVKKNSLIKEKSSLIVTSHFPNDLKFNTFIISLFKSMNLNTIPKKSWLEYQLNRCGYSLELLSDIHKWIIIILCKPLNSEGLSLINMKETDYLNDFKFFLMIKNNAVISGLNRLLSNKDKLSKYENNISFDKEQGIIQGYIDLVFIWHNKYYLLYYRLDYLGSHNICYTAQSIKSKIFNRSFNFKNQLCTLAFHRYLKHRLNDYSYEKHFGGVFYLFLKGLSENLLSNGIIKIFTDKNSIQKLDILIGKNK</sequence>
<comment type="caution">
    <text evidence="19">The sequence shown here is derived from an EMBL/GenBank/DDBJ whole genome shotgun (WGS) entry which is preliminary data.</text>
</comment>
<evidence type="ECO:0000256" key="8">
    <source>
        <dbReference type="ARBA" id="ARBA00022840"/>
    </source>
</evidence>
<keyword evidence="2" id="KW-0479">Metal-binding</keyword>
<dbReference type="PANTHER" id="PTHR11070">
    <property type="entry name" value="UVRD / RECB / PCRA DNA HELICASE FAMILY MEMBER"/>
    <property type="match status" value="1"/>
</dbReference>
<dbReference type="GO" id="GO:0005829">
    <property type="term" value="C:cytosol"/>
    <property type="evidence" value="ECO:0007669"/>
    <property type="project" value="TreeGrafter"/>
</dbReference>
<dbReference type="PANTHER" id="PTHR11070:SF23">
    <property type="entry name" value="RECBCD ENZYME SUBUNIT RECB"/>
    <property type="match status" value="1"/>
</dbReference>
<dbReference type="Gene3D" id="3.40.50.300">
    <property type="entry name" value="P-loop containing nucleotide triphosphate hydrolases"/>
    <property type="match status" value="2"/>
</dbReference>
<accession>A0A2P5T1L9</accession>
<keyword evidence="1 15" id="KW-0540">Nuclease</keyword>
<dbReference type="Proteomes" id="UP000295937">
    <property type="component" value="Unassembled WGS sequence"/>
</dbReference>
<dbReference type="GO" id="GO:0000724">
    <property type="term" value="P:double-strand break repair via homologous recombination"/>
    <property type="evidence" value="ECO:0007669"/>
    <property type="project" value="UniProtKB-UniRule"/>
</dbReference>
<dbReference type="Pfam" id="PF13361">
    <property type="entry name" value="UvrD_C"/>
    <property type="match status" value="1"/>
</dbReference>
<evidence type="ECO:0000256" key="13">
    <source>
        <dbReference type="ARBA" id="ARBA00034617"/>
    </source>
</evidence>
<dbReference type="GO" id="GO:0003677">
    <property type="term" value="F:DNA binding"/>
    <property type="evidence" value="ECO:0007669"/>
    <property type="project" value="UniProtKB-UniRule"/>
</dbReference>
<comment type="function">
    <text evidence="15">A helicase/nuclease that prepares dsDNA breaks (DSB) for recombinational DNA repair. Binds to DSBs and unwinds DNA via a highly rapid and processive ATP-dependent bidirectional helicase activity. Unwinds dsDNA until it encounters a Chi (crossover hotspot instigator) sequence from the 3' direction. Cuts ssDNA a few nucleotides 3' to the Chi site. The properties and activities of the enzyme are changed at Chi. The Chi-altered holoenzyme produces a long 3'-ssDNA overhang and facilitates RecA-binding to the ssDNA for homologous DNA recombination and repair. Holoenzyme degrades any linearized DNA that is unable to undergo homologous recombination. In the holoenzyme this subunit contributes ATPase, 3'-5' helicase, exonuclease activity and loads RecA onto ssDNA.</text>
</comment>
<feature type="region of interest" description="Nuclease activity, interacts with RecD and RecA" evidence="15">
    <location>
        <begin position="877"/>
        <end position="1181"/>
    </location>
</feature>
<keyword evidence="4 15" id="KW-0227">DNA damage</keyword>
<comment type="catalytic activity">
    <reaction evidence="14 15">
        <text>ATP + H2O = ADP + phosphate + H(+)</text>
        <dbReference type="Rhea" id="RHEA:13065"/>
        <dbReference type="ChEBI" id="CHEBI:15377"/>
        <dbReference type="ChEBI" id="CHEBI:15378"/>
        <dbReference type="ChEBI" id="CHEBI:30616"/>
        <dbReference type="ChEBI" id="CHEBI:43474"/>
        <dbReference type="ChEBI" id="CHEBI:456216"/>
        <dbReference type="EC" id="5.6.2.4"/>
    </reaction>
</comment>
<gene>
    <name evidence="15 19" type="primary">recB</name>
    <name evidence="19" type="ORF">CRV09_02795</name>
</gene>
<dbReference type="Gene3D" id="1.10.3170.10">
    <property type="entry name" value="Recbcd, chain B, domain 2"/>
    <property type="match status" value="1"/>
</dbReference>
<evidence type="ECO:0000313" key="20">
    <source>
        <dbReference type="Proteomes" id="UP000295937"/>
    </source>
</evidence>
<dbReference type="SUPFAM" id="SSF52980">
    <property type="entry name" value="Restriction endonuclease-like"/>
    <property type="match status" value="1"/>
</dbReference>
<comment type="domain">
    <text evidence="15">The C-terminal domain has nuclease activity and interacts with RecD. It interacts with RecA, facilitating its loading onto ssDNA.</text>
</comment>
<feature type="binding site" evidence="16">
    <location>
        <begin position="24"/>
        <end position="31"/>
    </location>
    <ligand>
        <name>ATP</name>
        <dbReference type="ChEBI" id="CHEBI:30616"/>
    </ligand>
</feature>
<comment type="domain">
    <text evidence="15">The N-terminal DNA-binding domain is a ssDNA-dependent ATPase and has ATP-dependent 3'-5' helicase function. This domain interacts with RecC.</text>
</comment>
<dbReference type="InterPro" id="IPR011335">
    <property type="entry name" value="Restrct_endonuc-II-like"/>
</dbReference>
<evidence type="ECO:0000256" key="3">
    <source>
        <dbReference type="ARBA" id="ARBA00022741"/>
    </source>
</evidence>
<evidence type="ECO:0000256" key="2">
    <source>
        <dbReference type="ARBA" id="ARBA00022723"/>
    </source>
</evidence>
<keyword evidence="10 15" id="KW-0238">DNA-binding</keyword>
<dbReference type="Gene3D" id="1.10.486.10">
    <property type="entry name" value="PCRA, domain 4"/>
    <property type="match status" value="1"/>
</dbReference>
<dbReference type="GO" id="GO:0008854">
    <property type="term" value="F:exodeoxyribonuclease V activity"/>
    <property type="evidence" value="ECO:0007669"/>
    <property type="project" value="UniProtKB-EC"/>
</dbReference>
<dbReference type="InterPro" id="IPR014017">
    <property type="entry name" value="DNA_helicase_UvrD-like_C"/>
</dbReference>
<comment type="miscellaneous">
    <text evidence="15">In the RecBCD complex, RecB has a slow 3'-5' helicase, an exonuclease activity and loads RecA onto ssDNA, RecD has a fast 5'-3' helicase activity, while RecC stimulates the ATPase and processivity of the RecB helicase and contributes to recognition of the Chi site.</text>
</comment>
<evidence type="ECO:0000256" key="12">
    <source>
        <dbReference type="ARBA" id="ARBA00023235"/>
    </source>
</evidence>